<sequence>MIRSQDRKSLAYREGQRAKEDGLSLQESALKNLKAGTRQHADYLEGFHSHTDPTQILRSA</sequence>
<feature type="compositionally biased region" description="Basic and acidic residues" evidence="1">
    <location>
        <begin position="1"/>
        <end position="22"/>
    </location>
</feature>
<gene>
    <name evidence="2" type="ORF">PMA4326_028180</name>
</gene>
<keyword evidence="2" id="KW-0614">Plasmid</keyword>
<dbReference type="AlphaFoldDB" id="A0A8T8C9W0"/>
<reference evidence="2 3" key="1">
    <citation type="journal article" date="2011" name="PLoS Pathog.">
        <title>Dynamic evolution of pathogenicity revealed by sequencing and comparative genomics of 19 Pseudomonas syringae isolates.</title>
        <authorList>
            <person name="Baltrus D.A."/>
            <person name="Nishimura M.T."/>
            <person name="Romanchuk A."/>
            <person name="Chang J.H."/>
            <person name="Mukhtar M.S."/>
            <person name="Cherkis K."/>
            <person name="Roach J."/>
            <person name="Grant S.R."/>
            <person name="Jones C.D."/>
            <person name="Dangl J.L."/>
        </authorList>
    </citation>
    <scope>NUCLEOTIDE SEQUENCE [LARGE SCALE GENOMIC DNA]</scope>
    <source>
        <strain evidence="2 3">ES4326</strain>
    </source>
</reference>
<feature type="region of interest" description="Disordered" evidence="1">
    <location>
        <begin position="1"/>
        <end position="23"/>
    </location>
</feature>
<accession>A0A8T8C9W0</accession>
<evidence type="ECO:0000313" key="3">
    <source>
        <dbReference type="Proteomes" id="UP000003811"/>
    </source>
</evidence>
<proteinExistence type="predicted"/>
<dbReference type="Proteomes" id="UP000003811">
    <property type="component" value="Plasmid pPma4326F"/>
</dbReference>
<dbReference type="EMBL" id="CP047261">
    <property type="protein sequence ID" value="QHF00401.1"/>
    <property type="molecule type" value="Genomic_DNA"/>
</dbReference>
<evidence type="ECO:0000256" key="1">
    <source>
        <dbReference type="SAM" id="MobiDB-lite"/>
    </source>
</evidence>
<protein>
    <submittedName>
        <fullName evidence="2">Uncharacterized protein</fullName>
    </submittedName>
</protein>
<evidence type="ECO:0000313" key="2">
    <source>
        <dbReference type="EMBL" id="QHF00401.1"/>
    </source>
</evidence>
<name>A0A8T8C9W0_PSEYM</name>
<dbReference type="RefSeq" id="WP_122384142.1">
    <property type="nucleotide sequence ID" value="NZ_CP047261.1"/>
</dbReference>
<geneLocation type="plasmid" evidence="2 3">
    <name>pPma4326F</name>
</geneLocation>
<organism evidence="2 3">
    <name type="scientific">Pseudomonas syringae pv. maculicola str. ES4326</name>
    <dbReference type="NCBI Taxonomy" id="629265"/>
    <lineage>
        <taxon>Bacteria</taxon>
        <taxon>Pseudomonadati</taxon>
        <taxon>Pseudomonadota</taxon>
        <taxon>Gammaproteobacteria</taxon>
        <taxon>Pseudomonadales</taxon>
        <taxon>Pseudomonadaceae</taxon>
        <taxon>Pseudomonas</taxon>
    </lineage>
</organism>